<evidence type="ECO:0000313" key="3">
    <source>
        <dbReference type="Proteomes" id="UP000277300"/>
    </source>
</evidence>
<organism evidence="1 3">
    <name type="scientific">Phytophthora kernoviae</name>
    <dbReference type="NCBI Taxonomy" id="325452"/>
    <lineage>
        <taxon>Eukaryota</taxon>
        <taxon>Sar</taxon>
        <taxon>Stramenopiles</taxon>
        <taxon>Oomycota</taxon>
        <taxon>Peronosporomycetes</taxon>
        <taxon>Peronosporales</taxon>
        <taxon>Peronosporaceae</taxon>
        <taxon>Phytophthora</taxon>
    </lineage>
</organism>
<reference evidence="3 4" key="1">
    <citation type="submission" date="2018-07" db="EMBL/GenBank/DDBJ databases">
        <title>Genome sequencing of oomycete isolates from Chile give support for New Zealand origin for Phytophthora kernoviae and make available the first Nothophytophthora sp. genome.</title>
        <authorList>
            <person name="Studholme D.J."/>
            <person name="Sanfuentes E."/>
            <person name="Panda P."/>
            <person name="Hill R."/>
            <person name="Sambles C."/>
            <person name="Grant M."/>
            <person name="Williams N.M."/>
            <person name="Mcdougal R.L."/>
        </authorList>
    </citation>
    <scope>NUCLEOTIDE SEQUENCE [LARGE SCALE GENOMIC DNA]</scope>
    <source>
        <strain evidence="1">Chile6</strain>
        <strain evidence="2">Chile7</strain>
    </source>
</reference>
<dbReference type="OrthoDB" id="102943at2759"/>
<proteinExistence type="predicted"/>
<comment type="caution">
    <text evidence="1">The sequence shown here is derived from an EMBL/GenBank/DDBJ whole genome shotgun (WGS) entry which is preliminary data.</text>
</comment>
<name>A0A3F2RRQ4_9STRA</name>
<evidence type="ECO:0000313" key="1">
    <source>
        <dbReference type="EMBL" id="RLN61937.1"/>
    </source>
</evidence>
<sequence length="102" mass="11469">MTESSAKRGYASVKMKLETFCTDAELALPWEEVLKDMNKMAAEAYTLANLHAIRSCDPGFEFPPLNRSFFQQCLAVVSGGDLNHRRTTITQDFRDSVAIYNS</sequence>
<dbReference type="Proteomes" id="UP000277300">
    <property type="component" value="Unassembled WGS sequence"/>
</dbReference>
<dbReference type="EMBL" id="MBDO02000138">
    <property type="protein sequence ID" value="RLN61937.1"/>
    <property type="molecule type" value="Genomic_DNA"/>
</dbReference>
<gene>
    <name evidence="2" type="ORF">BBJ29_003416</name>
    <name evidence="1" type="ORF">BBP00_00005087</name>
</gene>
<dbReference type="EMBL" id="MBAD02000682">
    <property type="protein sequence ID" value="RLN64091.1"/>
    <property type="molecule type" value="Genomic_DNA"/>
</dbReference>
<evidence type="ECO:0000313" key="4">
    <source>
        <dbReference type="Proteomes" id="UP000284657"/>
    </source>
</evidence>
<dbReference type="AlphaFoldDB" id="A0A3F2RRQ4"/>
<protein>
    <submittedName>
        <fullName evidence="1">Uncharacterized protein</fullName>
    </submittedName>
</protein>
<dbReference type="Proteomes" id="UP000284657">
    <property type="component" value="Unassembled WGS sequence"/>
</dbReference>
<evidence type="ECO:0000313" key="2">
    <source>
        <dbReference type="EMBL" id="RLN64091.1"/>
    </source>
</evidence>
<accession>A0A3F2RRQ4</accession>